<feature type="domain" description="Response regulatory" evidence="4">
    <location>
        <begin position="3"/>
        <end position="116"/>
    </location>
</feature>
<protein>
    <submittedName>
        <fullName evidence="5">Response regulator</fullName>
    </submittedName>
</protein>
<dbReference type="SUPFAM" id="SSF52172">
    <property type="entry name" value="CheY-like"/>
    <property type="match status" value="1"/>
</dbReference>
<dbReference type="PANTHER" id="PTHR45339">
    <property type="entry name" value="HYBRID SIGNAL TRANSDUCTION HISTIDINE KINASE J"/>
    <property type="match status" value="1"/>
</dbReference>
<proteinExistence type="predicted"/>
<dbReference type="Gene3D" id="3.40.50.2300">
    <property type="match status" value="1"/>
</dbReference>
<dbReference type="Pfam" id="PF00072">
    <property type="entry name" value="Response_reg"/>
    <property type="match status" value="1"/>
</dbReference>
<evidence type="ECO:0000313" key="6">
    <source>
        <dbReference type="Proteomes" id="UP001200470"/>
    </source>
</evidence>
<dbReference type="PANTHER" id="PTHR45339:SF1">
    <property type="entry name" value="HYBRID SIGNAL TRANSDUCTION HISTIDINE KINASE J"/>
    <property type="match status" value="1"/>
</dbReference>
<accession>A0ABS9CFD2</accession>
<evidence type="ECO:0000259" key="4">
    <source>
        <dbReference type="PROSITE" id="PS50110"/>
    </source>
</evidence>
<keyword evidence="2" id="KW-0902">Two-component regulatory system</keyword>
<gene>
    <name evidence="5" type="ORF">I6E12_04080</name>
</gene>
<dbReference type="InterPro" id="IPR011006">
    <property type="entry name" value="CheY-like_superfamily"/>
</dbReference>
<dbReference type="RefSeq" id="WP_094391308.1">
    <property type="nucleotide sequence ID" value="NZ_JADYTN010000006.1"/>
</dbReference>
<dbReference type="SMART" id="SM00448">
    <property type="entry name" value="REC"/>
    <property type="match status" value="1"/>
</dbReference>
<dbReference type="InterPro" id="IPR001789">
    <property type="entry name" value="Sig_transdc_resp-reg_receiver"/>
</dbReference>
<evidence type="ECO:0000256" key="3">
    <source>
        <dbReference type="PROSITE-ProRule" id="PRU00169"/>
    </source>
</evidence>
<dbReference type="Proteomes" id="UP001200470">
    <property type="component" value="Unassembled WGS sequence"/>
</dbReference>
<evidence type="ECO:0000313" key="5">
    <source>
        <dbReference type="EMBL" id="MCF2563290.1"/>
    </source>
</evidence>
<sequence>MKRILVAEDNESNYVLMTYVLRNRYEVVRASNGKEAVELSDQQQFDLIMMDMKMPVMDGLEATRLIKEKHPDLPIIALTANAFETDRQATFEAGCCDFMSKPFSREKCLETIAKYIGE</sequence>
<reference evidence="5 6" key="1">
    <citation type="submission" date="2020-12" db="EMBL/GenBank/DDBJ databases">
        <title>Whole genome sequences of gut porcine anaerobes.</title>
        <authorList>
            <person name="Kubasova T."/>
            <person name="Jahodarova E."/>
            <person name="Rychlik I."/>
        </authorList>
    </citation>
    <scope>NUCLEOTIDE SEQUENCE [LARGE SCALE GENOMIC DNA]</scope>
    <source>
        <strain evidence="5 6">An925</strain>
    </source>
</reference>
<evidence type="ECO:0000256" key="2">
    <source>
        <dbReference type="ARBA" id="ARBA00023012"/>
    </source>
</evidence>
<dbReference type="CDD" id="cd17546">
    <property type="entry name" value="REC_hyHK_CKI1_RcsC-like"/>
    <property type="match status" value="1"/>
</dbReference>
<feature type="modified residue" description="4-aspartylphosphate" evidence="3">
    <location>
        <position position="51"/>
    </location>
</feature>
<comment type="caution">
    <text evidence="5">The sequence shown here is derived from an EMBL/GenBank/DDBJ whole genome shotgun (WGS) entry which is preliminary data.</text>
</comment>
<keyword evidence="6" id="KW-1185">Reference proteome</keyword>
<name>A0ABS9CFD2_9BACT</name>
<dbReference type="PROSITE" id="PS50110">
    <property type="entry name" value="RESPONSE_REGULATORY"/>
    <property type="match status" value="1"/>
</dbReference>
<keyword evidence="1 3" id="KW-0597">Phosphoprotein</keyword>
<evidence type="ECO:0000256" key="1">
    <source>
        <dbReference type="ARBA" id="ARBA00022553"/>
    </source>
</evidence>
<organism evidence="5 6">
    <name type="scientific">Xylanibacter brevis</name>
    <dbReference type="NCBI Taxonomy" id="83231"/>
    <lineage>
        <taxon>Bacteria</taxon>
        <taxon>Pseudomonadati</taxon>
        <taxon>Bacteroidota</taxon>
        <taxon>Bacteroidia</taxon>
        <taxon>Bacteroidales</taxon>
        <taxon>Prevotellaceae</taxon>
        <taxon>Xylanibacter</taxon>
    </lineage>
</organism>
<dbReference type="EMBL" id="JADYTN010000006">
    <property type="protein sequence ID" value="MCF2563290.1"/>
    <property type="molecule type" value="Genomic_DNA"/>
</dbReference>